<sequence>MTRTPAARGQGLQSPVVFGDPDRSDHQGKLPLDLGKSLRESQFLLDRDYHNLNHGSFGSIPVHIQNRLRHYQDLHERRPDQFIRYDFPALLDENREAAARLINAPSVDEVVFVANATVGLNTVLRSLPWSEDGKDEIIHFSTIYGGIGKTVDYVVDSTYGRVSSRSIELAYPISDDAIIAKFRQAVQESRRLKRPRAAVFDVVSSVPGVCFPYEEMVLTCRELGILSIVDGAQGIGMLDLDMTALDPDFFVSNCHKWLLVPRGCAVFYVPQRNQHLIRSTVPTSHGYVPLPGSATRTNPPPPPPPSAKSVFVSAFEYVGTLDNSPYLCVKDALEFREKMLGGEARIQHHMRSLAKEGGAKVSEKLGTWVLGHEHRFANCAMVNVAMPLVVMQDNVQGSSTPADGRDKAQTGQAGAQDAVPPTTSAGPDNQDAQIQGRAEDIAVPLEDAQRIWSWMTKVLVDDYQTFIPLFYHDGRFWARLSAQVYLDMDDFDWAGETLKLLVERVARREYGP</sequence>
<evidence type="ECO:0000313" key="5">
    <source>
        <dbReference type="Proteomes" id="UP000034680"/>
    </source>
</evidence>
<dbReference type="SUPFAM" id="SSF53383">
    <property type="entry name" value="PLP-dependent transferases"/>
    <property type="match status" value="1"/>
</dbReference>
<dbReference type="InterPro" id="IPR015421">
    <property type="entry name" value="PyrdxlP-dep_Trfase_major"/>
</dbReference>
<dbReference type="STRING" id="1214573.A0A0G2F548"/>
<reference evidence="4 5" key="1">
    <citation type="submission" date="2015-05" db="EMBL/GenBank/DDBJ databases">
        <title>Distinctive expansion of gene families associated with plant cell wall degradation and secondary metabolism in the genomes of grapevine trunk pathogens.</title>
        <authorList>
            <person name="Lawrence D.P."/>
            <person name="Travadon R."/>
            <person name="Rolshausen P.E."/>
            <person name="Baumgartner K."/>
        </authorList>
    </citation>
    <scope>NUCLEOTIDE SEQUENCE [LARGE SCALE GENOMIC DNA]</scope>
    <source>
        <strain evidence="4">DA912</strain>
    </source>
</reference>
<dbReference type="InterPro" id="IPR015424">
    <property type="entry name" value="PyrdxlP-dep_Trfase"/>
</dbReference>
<protein>
    <submittedName>
        <fullName evidence="4">Putative plp-dependent transferase</fullName>
    </submittedName>
</protein>
<proteinExistence type="predicted"/>
<accession>A0A0G2F548</accession>
<dbReference type="AlphaFoldDB" id="A0A0G2F548"/>
<feature type="compositionally biased region" description="Polar residues" evidence="2">
    <location>
        <begin position="421"/>
        <end position="431"/>
    </location>
</feature>
<dbReference type="Gene3D" id="3.40.640.10">
    <property type="entry name" value="Type I PLP-dependent aspartate aminotransferase-like (Major domain)"/>
    <property type="match status" value="1"/>
</dbReference>
<reference evidence="4 5" key="2">
    <citation type="submission" date="2015-05" db="EMBL/GenBank/DDBJ databases">
        <authorList>
            <person name="Morales-Cruz A."/>
            <person name="Amrine K.C."/>
            <person name="Cantu D."/>
        </authorList>
    </citation>
    <scope>NUCLEOTIDE SEQUENCE [LARGE SCALE GENOMIC DNA]</scope>
    <source>
        <strain evidence="4">DA912</strain>
    </source>
</reference>
<keyword evidence="4" id="KW-0808">Transferase</keyword>
<feature type="domain" description="Aminotransferase class V" evidence="3">
    <location>
        <begin position="89"/>
        <end position="275"/>
    </location>
</feature>
<keyword evidence="1" id="KW-0663">Pyridoxal phosphate</keyword>
<dbReference type="Pfam" id="PF00266">
    <property type="entry name" value="Aminotran_5"/>
    <property type="match status" value="1"/>
</dbReference>
<dbReference type="OrthoDB" id="5978656at2759"/>
<evidence type="ECO:0000313" key="4">
    <source>
        <dbReference type="EMBL" id="KKY29339.1"/>
    </source>
</evidence>
<dbReference type="EMBL" id="LCUC01000946">
    <property type="protein sequence ID" value="KKY29339.1"/>
    <property type="molecule type" value="Genomic_DNA"/>
</dbReference>
<name>A0A0G2F548_9PEZI</name>
<feature type="region of interest" description="Disordered" evidence="2">
    <location>
        <begin position="1"/>
        <end position="25"/>
    </location>
</feature>
<keyword evidence="5" id="KW-1185">Reference proteome</keyword>
<gene>
    <name evidence="4" type="ORF">UCDDA912_g10737</name>
</gene>
<organism evidence="4 5">
    <name type="scientific">Diaporthe ampelina</name>
    <dbReference type="NCBI Taxonomy" id="1214573"/>
    <lineage>
        <taxon>Eukaryota</taxon>
        <taxon>Fungi</taxon>
        <taxon>Dikarya</taxon>
        <taxon>Ascomycota</taxon>
        <taxon>Pezizomycotina</taxon>
        <taxon>Sordariomycetes</taxon>
        <taxon>Sordariomycetidae</taxon>
        <taxon>Diaporthales</taxon>
        <taxon>Diaporthaceae</taxon>
        <taxon>Diaporthe</taxon>
    </lineage>
</organism>
<evidence type="ECO:0000256" key="2">
    <source>
        <dbReference type="SAM" id="MobiDB-lite"/>
    </source>
</evidence>
<evidence type="ECO:0000259" key="3">
    <source>
        <dbReference type="Pfam" id="PF00266"/>
    </source>
</evidence>
<dbReference type="Proteomes" id="UP000034680">
    <property type="component" value="Unassembled WGS sequence"/>
</dbReference>
<evidence type="ECO:0000256" key="1">
    <source>
        <dbReference type="ARBA" id="ARBA00022898"/>
    </source>
</evidence>
<comment type="caution">
    <text evidence="4">The sequence shown here is derived from an EMBL/GenBank/DDBJ whole genome shotgun (WGS) entry which is preliminary data.</text>
</comment>
<dbReference type="PANTHER" id="PTHR43092">
    <property type="entry name" value="L-CYSTEINE DESULFHYDRASE"/>
    <property type="match status" value="1"/>
</dbReference>
<feature type="region of interest" description="Disordered" evidence="2">
    <location>
        <begin position="396"/>
        <end position="431"/>
    </location>
</feature>
<dbReference type="InterPro" id="IPR000192">
    <property type="entry name" value="Aminotrans_V_dom"/>
</dbReference>
<dbReference type="GO" id="GO:0016740">
    <property type="term" value="F:transferase activity"/>
    <property type="evidence" value="ECO:0007669"/>
    <property type="project" value="UniProtKB-KW"/>
</dbReference>
<dbReference type="PANTHER" id="PTHR43092:SF2">
    <property type="entry name" value="HERCYNYLCYSTEINE SULFOXIDE LYASE"/>
    <property type="match status" value="1"/>
</dbReference>